<dbReference type="PANTHER" id="PTHR10924:SF6">
    <property type="entry name" value="SOLUTE CARRIER FAMILY 49 MEMBER A3"/>
    <property type="match status" value="1"/>
</dbReference>
<evidence type="ECO:0000256" key="5">
    <source>
        <dbReference type="SAM" id="Phobius"/>
    </source>
</evidence>
<evidence type="ECO:0000313" key="6">
    <source>
        <dbReference type="EMBL" id="CAI2366925.1"/>
    </source>
</evidence>
<feature type="transmembrane region" description="Helical" evidence="5">
    <location>
        <begin position="415"/>
        <end position="435"/>
    </location>
</feature>
<dbReference type="SUPFAM" id="SSF103473">
    <property type="entry name" value="MFS general substrate transporter"/>
    <property type="match status" value="1"/>
</dbReference>
<gene>
    <name evidence="6" type="ORF">ECRASSUSDP1_LOCUS8201</name>
</gene>
<reference evidence="6" key="1">
    <citation type="submission" date="2023-07" db="EMBL/GenBank/DDBJ databases">
        <authorList>
            <consortium name="AG Swart"/>
            <person name="Singh M."/>
            <person name="Singh A."/>
            <person name="Seah K."/>
            <person name="Emmerich C."/>
        </authorList>
    </citation>
    <scope>NUCLEOTIDE SEQUENCE</scope>
    <source>
        <strain evidence="6">DP1</strain>
    </source>
</reference>
<feature type="transmembrane region" description="Helical" evidence="5">
    <location>
        <begin position="259"/>
        <end position="284"/>
    </location>
</feature>
<organism evidence="6 7">
    <name type="scientific">Euplotes crassus</name>
    <dbReference type="NCBI Taxonomy" id="5936"/>
    <lineage>
        <taxon>Eukaryota</taxon>
        <taxon>Sar</taxon>
        <taxon>Alveolata</taxon>
        <taxon>Ciliophora</taxon>
        <taxon>Intramacronucleata</taxon>
        <taxon>Spirotrichea</taxon>
        <taxon>Hypotrichia</taxon>
        <taxon>Euplotida</taxon>
        <taxon>Euplotidae</taxon>
        <taxon>Moneuplotes</taxon>
    </lineage>
</organism>
<evidence type="ECO:0000313" key="7">
    <source>
        <dbReference type="Proteomes" id="UP001295684"/>
    </source>
</evidence>
<dbReference type="Pfam" id="PF07690">
    <property type="entry name" value="MFS_1"/>
    <property type="match status" value="1"/>
</dbReference>
<evidence type="ECO:0000256" key="3">
    <source>
        <dbReference type="ARBA" id="ARBA00022989"/>
    </source>
</evidence>
<comment type="caution">
    <text evidence="6">The sequence shown here is derived from an EMBL/GenBank/DDBJ whole genome shotgun (WGS) entry which is preliminary data.</text>
</comment>
<comment type="subcellular location">
    <subcellularLocation>
        <location evidence="1">Membrane</location>
        <topology evidence="1">Multi-pass membrane protein</topology>
    </subcellularLocation>
</comment>
<keyword evidence="4 5" id="KW-0472">Membrane</keyword>
<feature type="transmembrane region" description="Helical" evidence="5">
    <location>
        <begin position="296"/>
        <end position="314"/>
    </location>
</feature>
<feature type="transmembrane region" description="Helical" evidence="5">
    <location>
        <begin position="205"/>
        <end position="223"/>
    </location>
</feature>
<dbReference type="InterPro" id="IPR036259">
    <property type="entry name" value="MFS_trans_sf"/>
</dbReference>
<keyword evidence="3 5" id="KW-1133">Transmembrane helix</keyword>
<dbReference type="Gene3D" id="1.20.1250.20">
    <property type="entry name" value="MFS general substrate transporter like domains"/>
    <property type="match status" value="2"/>
</dbReference>
<protein>
    <recommendedName>
        <fullName evidence="8">Major facilitator superfamily (MFS) profile domain-containing protein</fullName>
    </recommendedName>
</protein>
<keyword evidence="2 5" id="KW-0812">Transmembrane</keyword>
<dbReference type="PANTHER" id="PTHR10924">
    <property type="entry name" value="MAJOR FACILITATOR SUPERFAMILY PROTEIN-RELATED"/>
    <property type="match status" value="1"/>
</dbReference>
<feature type="transmembrane region" description="Helical" evidence="5">
    <location>
        <begin position="162"/>
        <end position="185"/>
    </location>
</feature>
<feature type="transmembrane region" description="Helical" evidence="5">
    <location>
        <begin position="385"/>
        <end position="409"/>
    </location>
</feature>
<dbReference type="InterPro" id="IPR011701">
    <property type="entry name" value="MFS"/>
</dbReference>
<dbReference type="AlphaFoldDB" id="A0AAD1XAC6"/>
<keyword evidence="7" id="KW-1185">Reference proteome</keyword>
<feature type="transmembrane region" description="Helical" evidence="5">
    <location>
        <begin position="75"/>
        <end position="92"/>
    </location>
</feature>
<feature type="transmembrane region" description="Helical" evidence="5">
    <location>
        <begin position="126"/>
        <end position="150"/>
    </location>
</feature>
<dbReference type="GO" id="GO:0022857">
    <property type="term" value="F:transmembrane transporter activity"/>
    <property type="evidence" value="ECO:0007669"/>
    <property type="project" value="InterPro"/>
</dbReference>
<dbReference type="EMBL" id="CAMPGE010008010">
    <property type="protein sequence ID" value="CAI2366925.1"/>
    <property type="molecule type" value="Genomic_DNA"/>
</dbReference>
<dbReference type="InterPro" id="IPR049680">
    <property type="entry name" value="FLVCR1-2_SLC49-like"/>
</dbReference>
<feature type="transmembrane region" description="Helical" evidence="5">
    <location>
        <begin position="350"/>
        <end position="373"/>
    </location>
</feature>
<feature type="transmembrane region" description="Helical" evidence="5">
    <location>
        <begin position="38"/>
        <end position="63"/>
    </location>
</feature>
<evidence type="ECO:0008006" key="8">
    <source>
        <dbReference type="Google" id="ProtNLM"/>
    </source>
</evidence>
<evidence type="ECO:0000256" key="1">
    <source>
        <dbReference type="ARBA" id="ARBA00004141"/>
    </source>
</evidence>
<name>A0AAD1XAC6_EUPCR</name>
<evidence type="ECO:0000256" key="4">
    <source>
        <dbReference type="ARBA" id="ARBA00023136"/>
    </source>
</evidence>
<dbReference type="Proteomes" id="UP001295684">
    <property type="component" value="Unassembled WGS sequence"/>
</dbReference>
<feature type="transmembrane region" description="Helical" evidence="5">
    <location>
        <begin position="326"/>
        <end position="344"/>
    </location>
</feature>
<proteinExistence type="predicted"/>
<evidence type="ECO:0000256" key="2">
    <source>
        <dbReference type="ARBA" id="ARBA00022692"/>
    </source>
</evidence>
<sequence length="464" mass="51434">MLDDTKDDTMETDDPDVIVEQLLDAGYEFKSTGYRWTIILLFALNFFGRAIAQVGFVACARIIQGMFGVNPIHTTLLVLPFSFSILVLLFPYGKIANTFGLVIPTRAAVIALVIGAWVRYFVTSGFGWLIVGQCIIAIGSPLSLIAPAKIASIWFPDNQRALATMIGSLATPLGSVVGFVIPFIFIQDEDGVDTPEAHAKFKKYILWQNIIIIILSLPIFFFVKNRPLIAPSVSELKDRYTKKGNDTVEIKQLVTTKNYMLYVFTFAAIHITFICFGAVMGQLVSVFGFRATDNQYFGISYILFGMVGSFAHASMLDKHKKFRKQIWVIIITNIVAGIILVATINIGNVVITSLVVGIVGIGHLPNIGVGYQFVTEIVYPVGDNLSIGVLQLICCFLGICYTFLTATFVKMGWKWVAVLSLIIPPFFSAVLFYFVKEDLKKHRESIRFSEARSSMLDSQSDLDG</sequence>
<accession>A0AAD1XAC6</accession>
<feature type="transmembrane region" description="Helical" evidence="5">
    <location>
        <begin position="99"/>
        <end position="120"/>
    </location>
</feature>
<dbReference type="GO" id="GO:0016020">
    <property type="term" value="C:membrane"/>
    <property type="evidence" value="ECO:0007669"/>
    <property type="project" value="UniProtKB-SubCell"/>
</dbReference>